<gene>
    <name evidence="1" type="ORF">OKC24_19320</name>
</gene>
<dbReference type="InterPro" id="IPR027417">
    <property type="entry name" value="P-loop_NTPase"/>
</dbReference>
<organism evidence="1 2">
    <name type="scientific">Acinetobacter entericus</name>
    <dbReference type="NCBI Taxonomy" id="2989714"/>
    <lineage>
        <taxon>Bacteria</taxon>
        <taxon>Pseudomonadati</taxon>
        <taxon>Pseudomonadota</taxon>
        <taxon>Gammaproteobacteria</taxon>
        <taxon>Moraxellales</taxon>
        <taxon>Moraxellaceae</taxon>
        <taxon>Acinetobacter</taxon>
    </lineage>
</organism>
<reference evidence="1 2" key="1">
    <citation type="submission" date="2022-11" db="EMBL/GenBank/DDBJ databases">
        <title>Acinetobacter entericus sp. nov., isolated from the gut of the plastic-eating larvae of the Coleoptera insect Zophobas atratus.</title>
        <authorList>
            <person name="Dong X."/>
            <person name="Yang Y."/>
        </authorList>
    </citation>
    <scope>NUCLEOTIDE SEQUENCE [LARGE SCALE GENOMIC DNA]</scope>
    <source>
        <strain evidence="1 2">BIT-DXN8</strain>
    </source>
</reference>
<name>A0ABT3NNY5_9GAMM</name>
<proteinExistence type="predicted"/>
<dbReference type="Proteomes" id="UP001209682">
    <property type="component" value="Unassembled WGS sequence"/>
</dbReference>
<comment type="caution">
    <text evidence="1">The sequence shown here is derived from an EMBL/GenBank/DDBJ whole genome shotgun (WGS) entry which is preliminary data.</text>
</comment>
<evidence type="ECO:0000313" key="2">
    <source>
        <dbReference type="Proteomes" id="UP001209682"/>
    </source>
</evidence>
<dbReference type="EMBL" id="JAPEQW010000075">
    <property type="protein sequence ID" value="MCW8041268.1"/>
    <property type="molecule type" value="Genomic_DNA"/>
</dbReference>
<accession>A0ABT3NNY5</accession>
<sequence length="154" mass="17859">MAIVVSAPIRTGKTLYCMSIIDKTTKKDPYRMIYTNIVGCTYPGVILIQSTTDKPFDWRDLPNGSLLIYDEAHEHPAFSKDDLLKTFEVDDSIYLKRIAEINANTELRVRDKDELKAKEKEKQKLRLVRAKEDILDIGRSLDFFHKSFFTQLQV</sequence>
<dbReference type="Gene3D" id="3.40.50.300">
    <property type="entry name" value="P-loop containing nucleotide triphosphate hydrolases"/>
    <property type="match status" value="1"/>
</dbReference>
<keyword evidence="2" id="KW-1185">Reference proteome</keyword>
<protein>
    <submittedName>
        <fullName evidence="1">Zonular occludens toxin domain-containing protein</fullName>
    </submittedName>
</protein>
<feature type="non-terminal residue" evidence="1">
    <location>
        <position position="154"/>
    </location>
</feature>
<evidence type="ECO:0000313" key="1">
    <source>
        <dbReference type="EMBL" id="MCW8041268.1"/>
    </source>
</evidence>